<evidence type="ECO:0008006" key="4">
    <source>
        <dbReference type="Google" id="ProtNLM"/>
    </source>
</evidence>
<keyword evidence="3" id="KW-1185">Reference proteome</keyword>
<dbReference type="AlphaFoldDB" id="A0A1A9VHH1"/>
<sequence>MKSIAVASTAAAVVCSVTPIICPSCVSTMVCTTTQRRTESHNQAHITSISHRAYDFDDMPYMITSFSAEQLTVEARKVWAVPLTLQRNRLYCFLKQLAVMH</sequence>
<accession>A0A1A9VHH1</accession>
<protein>
    <recommendedName>
        <fullName evidence="4">Secreted protein</fullName>
    </recommendedName>
</protein>
<name>A0A1A9VHH1_GLOAU</name>
<evidence type="ECO:0000313" key="3">
    <source>
        <dbReference type="Proteomes" id="UP000078200"/>
    </source>
</evidence>
<feature type="chain" id="PRO_5008399447" description="Secreted protein" evidence="1">
    <location>
        <begin position="17"/>
        <end position="101"/>
    </location>
</feature>
<dbReference type="EnsemblMetazoa" id="GAUT037508-RA">
    <property type="protein sequence ID" value="GAUT037508-PA"/>
    <property type="gene ID" value="GAUT037508"/>
</dbReference>
<keyword evidence="1" id="KW-0732">Signal</keyword>
<proteinExistence type="predicted"/>
<feature type="signal peptide" evidence="1">
    <location>
        <begin position="1"/>
        <end position="16"/>
    </location>
</feature>
<organism evidence="2 3">
    <name type="scientific">Glossina austeni</name>
    <name type="common">Savannah tsetse fly</name>
    <dbReference type="NCBI Taxonomy" id="7395"/>
    <lineage>
        <taxon>Eukaryota</taxon>
        <taxon>Metazoa</taxon>
        <taxon>Ecdysozoa</taxon>
        <taxon>Arthropoda</taxon>
        <taxon>Hexapoda</taxon>
        <taxon>Insecta</taxon>
        <taxon>Pterygota</taxon>
        <taxon>Neoptera</taxon>
        <taxon>Endopterygota</taxon>
        <taxon>Diptera</taxon>
        <taxon>Brachycera</taxon>
        <taxon>Muscomorpha</taxon>
        <taxon>Hippoboscoidea</taxon>
        <taxon>Glossinidae</taxon>
        <taxon>Glossina</taxon>
    </lineage>
</organism>
<reference evidence="2" key="1">
    <citation type="submission" date="2020-05" db="UniProtKB">
        <authorList>
            <consortium name="EnsemblMetazoa"/>
        </authorList>
    </citation>
    <scope>IDENTIFICATION</scope>
    <source>
        <strain evidence="2">TTRI</strain>
    </source>
</reference>
<evidence type="ECO:0000313" key="2">
    <source>
        <dbReference type="EnsemblMetazoa" id="GAUT037508-PA"/>
    </source>
</evidence>
<dbReference type="Proteomes" id="UP000078200">
    <property type="component" value="Unassembled WGS sequence"/>
</dbReference>
<evidence type="ECO:0000256" key="1">
    <source>
        <dbReference type="SAM" id="SignalP"/>
    </source>
</evidence>
<dbReference type="VEuPathDB" id="VectorBase:GAUT037508"/>